<dbReference type="STRING" id="1770053.SAMN05216551_10749"/>
<evidence type="ECO:0000313" key="2">
    <source>
        <dbReference type="Proteomes" id="UP000243719"/>
    </source>
</evidence>
<dbReference type="EMBL" id="FNLO01000007">
    <property type="protein sequence ID" value="SDV49080.1"/>
    <property type="molecule type" value="Genomic_DNA"/>
</dbReference>
<evidence type="ECO:0008006" key="3">
    <source>
        <dbReference type="Google" id="ProtNLM"/>
    </source>
</evidence>
<dbReference type="InterPro" id="IPR049156">
    <property type="entry name" value="Phage_chap_TAC_15-like"/>
</dbReference>
<sequence length="146" mass="15609">MTTVEMQDITFQIGKLPAKKQFHVSRRIAPIIPALLPIYVGLARGGSLMATLEQSPEILKPFAEALAGMPDDAVDYLIDTCMSVVKRQQGSGWANIWSPGGPMFDDIDLSLLLPLTVRVITVNLGPFISGLLTSQSSSPASQAQAG</sequence>
<dbReference type="Proteomes" id="UP000243719">
    <property type="component" value="Unassembled WGS sequence"/>
</dbReference>
<name>A0A1H2PQK5_9BURK</name>
<dbReference type="AlphaFoldDB" id="A0A1H2PQK5"/>
<reference evidence="2" key="1">
    <citation type="submission" date="2016-09" db="EMBL/GenBank/DDBJ databases">
        <authorList>
            <person name="Varghese N."/>
            <person name="Submissions S."/>
        </authorList>
    </citation>
    <scope>NUCLEOTIDE SEQUENCE [LARGE SCALE GENOMIC DNA]</scope>
    <source>
        <strain evidence="2">JS23</strain>
    </source>
</reference>
<evidence type="ECO:0000313" key="1">
    <source>
        <dbReference type="EMBL" id="SDV49080.1"/>
    </source>
</evidence>
<gene>
    <name evidence="1" type="ORF">SAMN05216551_10749</name>
</gene>
<keyword evidence="2" id="KW-1185">Reference proteome</keyword>
<dbReference type="Pfam" id="PF21822">
    <property type="entry name" value="Phage_TAC_15"/>
    <property type="match status" value="1"/>
</dbReference>
<proteinExistence type="predicted"/>
<organism evidence="1 2">
    <name type="scientific">Chitinasiproducens palmae</name>
    <dbReference type="NCBI Taxonomy" id="1770053"/>
    <lineage>
        <taxon>Bacteria</taxon>
        <taxon>Pseudomonadati</taxon>
        <taxon>Pseudomonadota</taxon>
        <taxon>Betaproteobacteria</taxon>
        <taxon>Burkholderiales</taxon>
        <taxon>Burkholderiaceae</taxon>
        <taxon>Chitinasiproducens</taxon>
    </lineage>
</organism>
<protein>
    <recommendedName>
        <fullName evidence="3">Bacteriophage protein</fullName>
    </recommendedName>
</protein>
<dbReference type="OrthoDB" id="9034327at2"/>
<accession>A0A1H2PQK5</accession>